<dbReference type="Proteomes" id="UP000038055">
    <property type="component" value="Unassembled WGS sequence"/>
</dbReference>
<organism evidence="1 2">
    <name type="scientific">Capnocytophaga cynodegmi</name>
    <dbReference type="NCBI Taxonomy" id="28189"/>
    <lineage>
        <taxon>Bacteria</taxon>
        <taxon>Pseudomonadati</taxon>
        <taxon>Bacteroidota</taxon>
        <taxon>Flavobacteriia</taxon>
        <taxon>Flavobacteriales</taxon>
        <taxon>Flavobacteriaceae</taxon>
        <taxon>Capnocytophaga</taxon>
    </lineage>
</organism>
<dbReference type="EMBL" id="CDOD01000032">
    <property type="protein sequence ID" value="CEN36964.1"/>
    <property type="molecule type" value="Genomic_DNA"/>
</dbReference>
<reference evidence="2" key="1">
    <citation type="submission" date="2015-01" db="EMBL/GenBank/DDBJ databases">
        <authorList>
            <person name="MANFREDI Pablo"/>
        </authorList>
    </citation>
    <scope>NUCLEOTIDE SEQUENCE [LARGE SCALE GENOMIC DNA]</scope>
    <source>
        <strain evidence="2">Ccyn2B</strain>
    </source>
</reference>
<gene>
    <name evidence="1" type="ORF">CCYN2B_380001</name>
</gene>
<name>A0A0B7HE94_9FLAO</name>
<keyword evidence="2" id="KW-1185">Reference proteome</keyword>
<proteinExistence type="predicted"/>
<evidence type="ECO:0000313" key="1">
    <source>
        <dbReference type="EMBL" id="CEN36964.1"/>
    </source>
</evidence>
<accession>A0A0B7HE94</accession>
<protein>
    <submittedName>
        <fullName evidence="1">Uncharacterized protein</fullName>
    </submittedName>
</protein>
<dbReference type="STRING" id="28189.CCYN74_330001"/>
<dbReference type="AlphaFoldDB" id="A0A0B7HE94"/>
<sequence>MDLGLEDLWLAPNQSAKLGKDGKFYMALAPLNKDGNIYIFDPKSTSPTAFTKGATLKIAGDAFYLGVF</sequence>
<dbReference type="eggNOG" id="ENOG502Z89F">
    <property type="taxonomic scope" value="Bacteria"/>
</dbReference>
<evidence type="ECO:0000313" key="2">
    <source>
        <dbReference type="Proteomes" id="UP000038055"/>
    </source>
</evidence>